<dbReference type="AlphaFoldDB" id="A0A5C4LX82"/>
<dbReference type="SUPFAM" id="SSF46785">
    <property type="entry name" value="Winged helix' DNA-binding domain"/>
    <property type="match status" value="1"/>
</dbReference>
<keyword evidence="2" id="KW-0238">DNA-binding</keyword>
<dbReference type="PROSITE" id="PS50995">
    <property type="entry name" value="HTH_MARR_2"/>
    <property type="match status" value="1"/>
</dbReference>
<evidence type="ECO:0000256" key="1">
    <source>
        <dbReference type="ARBA" id="ARBA00023015"/>
    </source>
</evidence>
<dbReference type="EMBL" id="VDFW01000026">
    <property type="protein sequence ID" value="TNC22512.1"/>
    <property type="molecule type" value="Genomic_DNA"/>
</dbReference>
<dbReference type="Proteomes" id="UP000305546">
    <property type="component" value="Unassembled WGS sequence"/>
</dbReference>
<dbReference type="GO" id="GO:0003677">
    <property type="term" value="F:DNA binding"/>
    <property type="evidence" value="ECO:0007669"/>
    <property type="project" value="UniProtKB-KW"/>
</dbReference>
<dbReference type="SMART" id="SM00347">
    <property type="entry name" value="HTH_MARR"/>
    <property type="match status" value="1"/>
</dbReference>
<dbReference type="Gene3D" id="1.10.10.10">
    <property type="entry name" value="Winged helix-like DNA-binding domain superfamily/Winged helix DNA-binding domain"/>
    <property type="match status" value="1"/>
</dbReference>
<feature type="domain" description="HTH marR-type" evidence="4">
    <location>
        <begin position="8"/>
        <end position="140"/>
    </location>
</feature>
<dbReference type="OrthoDB" id="3628964at2"/>
<organism evidence="5 6">
    <name type="scientific">Amycolatopsis alkalitolerans</name>
    <dbReference type="NCBI Taxonomy" id="2547244"/>
    <lineage>
        <taxon>Bacteria</taxon>
        <taxon>Bacillati</taxon>
        <taxon>Actinomycetota</taxon>
        <taxon>Actinomycetes</taxon>
        <taxon>Pseudonocardiales</taxon>
        <taxon>Pseudonocardiaceae</taxon>
        <taxon>Amycolatopsis</taxon>
    </lineage>
</organism>
<keyword evidence="6" id="KW-1185">Reference proteome</keyword>
<gene>
    <name evidence="5" type="ORF">FG385_25180</name>
</gene>
<dbReference type="GO" id="GO:0003700">
    <property type="term" value="F:DNA-binding transcription factor activity"/>
    <property type="evidence" value="ECO:0007669"/>
    <property type="project" value="InterPro"/>
</dbReference>
<dbReference type="InterPro" id="IPR000835">
    <property type="entry name" value="HTH_MarR-typ"/>
</dbReference>
<keyword evidence="3" id="KW-0804">Transcription</keyword>
<keyword evidence="1" id="KW-0805">Transcription regulation</keyword>
<dbReference type="Gene3D" id="1.10.287.100">
    <property type="match status" value="1"/>
</dbReference>
<evidence type="ECO:0000313" key="6">
    <source>
        <dbReference type="Proteomes" id="UP000305546"/>
    </source>
</evidence>
<dbReference type="PANTHER" id="PTHR39515">
    <property type="entry name" value="CONSERVED PROTEIN"/>
    <property type="match status" value="1"/>
</dbReference>
<evidence type="ECO:0000259" key="4">
    <source>
        <dbReference type="PROSITE" id="PS50995"/>
    </source>
</evidence>
<name>A0A5C4LX82_9PSEU</name>
<dbReference type="InterPro" id="IPR036388">
    <property type="entry name" value="WH-like_DNA-bd_sf"/>
</dbReference>
<evidence type="ECO:0000256" key="2">
    <source>
        <dbReference type="ARBA" id="ARBA00023125"/>
    </source>
</evidence>
<comment type="caution">
    <text evidence="5">The sequence shown here is derived from an EMBL/GenBank/DDBJ whole genome shotgun (WGS) entry which is preliminary data.</text>
</comment>
<reference evidence="5 6" key="1">
    <citation type="submission" date="2019-06" db="EMBL/GenBank/DDBJ databases">
        <title>Amycolatopsis alkalitolerans sp. nov., isolated from Gastrodia elata Blume.</title>
        <authorList>
            <person name="Narsing Rao M.P."/>
            <person name="Li W.J."/>
        </authorList>
    </citation>
    <scope>NUCLEOTIDE SEQUENCE [LARGE SCALE GENOMIC DNA]</scope>
    <source>
        <strain evidence="5 6">SYSUP0005</strain>
    </source>
</reference>
<evidence type="ECO:0000313" key="5">
    <source>
        <dbReference type="EMBL" id="TNC22512.1"/>
    </source>
</evidence>
<evidence type="ECO:0000256" key="3">
    <source>
        <dbReference type="ARBA" id="ARBA00023163"/>
    </source>
</evidence>
<dbReference type="Pfam" id="PF01047">
    <property type="entry name" value="MarR"/>
    <property type="match status" value="1"/>
</dbReference>
<protein>
    <submittedName>
        <fullName evidence="5">MarR family transcriptional regulator</fullName>
    </submittedName>
</protein>
<dbReference type="InterPro" id="IPR036390">
    <property type="entry name" value="WH_DNA-bd_sf"/>
</dbReference>
<dbReference type="InterPro" id="IPR023187">
    <property type="entry name" value="Tscrpt_reg_MarR-type_CS"/>
</dbReference>
<accession>A0A5C4LX82</accession>
<dbReference type="PANTHER" id="PTHR39515:SF2">
    <property type="entry name" value="HTH-TYPE TRANSCRIPTIONAL REGULATOR RV0880"/>
    <property type="match status" value="1"/>
</dbReference>
<dbReference type="InterPro" id="IPR052526">
    <property type="entry name" value="HTH-type_Bedaq_tolerance"/>
</dbReference>
<proteinExistence type="predicted"/>
<dbReference type="PROSITE" id="PS01117">
    <property type="entry name" value="HTH_MARR_1"/>
    <property type="match status" value="1"/>
</dbReference>
<dbReference type="RefSeq" id="WP_139099266.1">
    <property type="nucleotide sequence ID" value="NZ_VDFW01000026.1"/>
</dbReference>
<sequence>MPDADPDLAELAHAVREGVGRLNWRMRAERDRSGPSALELAVLSRLYRAGTQTPKALSDGEKIHPQSLTRVLAALERDGLVARRTDPEDGRRSLLNITDRGLKTLRAYSEQREEWLAAAMADVLTETERDLLRLAAKVMTRLADS</sequence>